<feature type="transmembrane region" description="Helical" evidence="1">
    <location>
        <begin position="12"/>
        <end position="32"/>
    </location>
</feature>
<evidence type="ECO:0000313" key="2">
    <source>
        <dbReference type="EMBL" id="BDS14557.1"/>
    </source>
</evidence>
<feature type="transmembrane region" description="Helical" evidence="1">
    <location>
        <begin position="278"/>
        <end position="299"/>
    </location>
</feature>
<proteinExistence type="predicted"/>
<dbReference type="Proteomes" id="UP001060919">
    <property type="component" value="Chromosome"/>
</dbReference>
<name>A0A915YKC9_9BACT</name>
<dbReference type="AlphaFoldDB" id="A0A915YKC9"/>
<feature type="transmembrane region" description="Helical" evidence="1">
    <location>
        <begin position="336"/>
        <end position="353"/>
    </location>
</feature>
<keyword evidence="1" id="KW-0812">Transmembrane</keyword>
<feature type="transmembrane region" description="Helical" evidence="1">
    <location>
        <begin position="311"/>
        <end position="330"/>
    </location>
</feature>
<feature type="transmembrane region" description="Helical" evidence="1">
    <location>
        <begin position="133"/>
        <end position="150"/>
    </location>
</feature>
<feature type="transmembrane region" description="Helical" evidence="1">
    <location>
        <begin position="200"/>
        <end position="219"/>
    </location>
</feature>
<protein>
    <submittedName>
        <fullName evidence="2">Uncharacterized protein</fullName>
    </submittedName>
</protein>
<evidence type="ECO:0000256" key="1">
    <source>
        <dbReference type="SAM" id="Phobius"/>
    </source>
</evidence>
<dbReference type="KEGG" id="aup:AsAng_0053380"/>
<sequence length="471" mass="54940">MPSSPTISTKKVFWLGLFSYAILAILAIVFYKERTIFADVAFRFFAMIKDGDYAIQVHRFGSFFTQSFLYLSHALGLPLKNIMINYSVGFIAYKALVFVLCFKVLRQPTLAITLLFTDILIVAETFYWIQSELVESITFIILYFAVLKHISTKKLHLLRLLLVLGMLITVLFFHPLAFILFLFMSLFSFLSTEEATYKKYLVGGLPIAVIILVVKSLYFKSPYDNSGISLMQNFINSFPNYLGLPSNYRFLTYVVQDYYFLPIFLFILLGYYRKHQLWLKFGVLASFFFGYLFLVNVCFPHNNVQFHMESFYMPLSLFVALPFALDILPLVPKNRILILLSLVISCRLIHIGFQHQKFTDCLDWKRELLQKTASSKNKKLAISAKHVPMDTLMLSWGSSYEFWMLSTIESGESRSVIIYDDRKRLTQWGKMKHTKLFITQWGATLYQDLPKEYFNFQDTTTTYVDYNPQLH</sequence>
<reference evidence="2" key="1">
    <citation type="submission" date="2022-09" db="EMBL/GenBank/DDBJ databases">
        <title>Aureispira anguillicida sp. nov., isolated from Leptocephalus of Japanese eel Anguilla japonica.</title>
        <authorList>
            <person name="Yuasa K."/>
            <person name="Mekata T."/>
            <person name="Ikunari K."/>
        </authorList>
    </citation>
    <scope>NUCLEOTIDE SEQUENCE</scope>
    <source>
        <strain evidence="2">EL160426</strain>
    </source>
</reference>
<gene>
    <name evidence="2" type="ORF">AsAng_0053380</name>
</gene>
<keyword evidence="1" id="KW-1133">Transmembrane helix</keyword>
<evidence type="ECO:0000313" key="3">
    <source>
        <dbReference type="Proteomes" id="UP001060919"/>
    </source>
</evidence>
<accession>A0A915YKC9</accession>
<organism evidence="2 3">
    <name type="scientific">Aureispira anguillae</name>
    <dbReference type="NCBI Taxonomy" id="2864201"/>
    <lineage>
        <taxon>Bacteria</taxon>
        <taxon>Pseudomonadati</taxon>
        <taxon>Bacteroidota</taxon>
        <taxon>Saprospiria</taxon>
        <taxon>Saprospirales</taxon>
        <taxon>Saprospiraceae</taxon>
        <taxon>Aureispira</taxon>
    </lineage>
</organism>
<feature type="transmembrane region" description="Helical" evidence="1">
    <location>
        <begin position="162"/>
        <end position="188"/>
    </location>
</feature>
<feature type="transmembrane region" description="Helical" evidence="1">
    <location>
        <begin position="250"/>
        <end position="272"/>
    </location>
</feature>
<keyword evidence="3" id="KW-1185">Reference proteome</keyword>
<keyword evidence="1" id="KW-0472">Membrane</keyword>
<feature type="transmembrane region" description="Helical" evidence="1">
    <location>
        <begin position="83"/>
        <end position="102"/>
    </location>
</feature>
<dbReference type="EMBL" id="AP026867">
    <property type="protein sequence ID" value="BDS14557.1"/>
    <property type="molecule type" value="Genomic_DNA"/>
</dbReference>
<dbReference type="RefSeq" id="WP_264789773.1">
    <property type="nucleotide sequence ID" value="NZ_AP026867.1"/>
</dbReference>